<evidence type="ECO:0000256" key="1">
    <source>
        <dbReference type="SAM" id="Phobius"/>
    </source>
</evidence>
<keyword evidence="3" id="KW-1185">Reference proteome</keyword>
<accession>A0ABU1I2H4</accession>
<keyword evidence="1" id="KW-0812">Transmembrane</keyword>
<keyword evidence="1" id="KW-1133">Transmembrane helix</keyword>
<sequence>MTEPVIALQNHPGDVEFPVRPRRRYTRMLDARRKADPTAMRKRALPVTAIAVPIGILGFVLSYVWVGSEDFANNLFGLFLGMCAGLLVASIVLAVRDARAPRDAQRQYLALAARSPLTPAAAADPGARRRERLRDARLELVARLHADLRGAAAGAARQAP</sequence>
<protein>
    <submittedName>
        <fullName evidence="2">Uncharacterized protein</fullName>
    </submittedName>
</protein>
<feature type="transmembrane region" description="Helical" evidence="1">
    <location>
        <begin position="44"/>
        <end position="65"/>
    </location>
</feature>
<dbReference type="RefSeq" id="WP_309666874.1">
    <property type="nucleotide sequence ID" value="NZ_JAVIZA010000001.1"/>
</dbReference>
<reference evidence="2 3" key="1">
    <citation type="submission" date="2023-08" db="EMBL/GenBank/DDBJ databases">
        <title>Functional and genomic diversity of the sorghum phyllosphere microbiome.</title>
        <authorList>
            <person name="Shade A."/>
        </authorList>
    </citation>
    <scope>NUCLEOTIDE SEQUENCE [LARGE SCALE GENOMIC DNA]</scope>
    <source>
        <strain evidence="2 3">SORGH_AS_0919</strain>
    </source>
</reference>
<dbReference type="EMBL" id="JAVIZA010000001">
    <property type="protein sequence ID" value="MDR6168089.1"/>
    <property type="molecule type" value="Genomic_DNA"/>
</dbReference>
<comment type="caution">
    <text evidence="2">The sequence shown here is derived from an EMBL/GenBank/DDBJ whole genome shotgun (WGS) entry which is preliminary data.</text>
</comment>
<proteinExistence type="predicted"/>
<keyword evidence="1" id="KW-0472">Membrane</keyword>
<evidence type="ECO:0000313" key="3">
    <source>
        <dbReference type="Proteomes" id="UP001260188"/>
    </source>
</evidence>
<feature type="transmembrane region" description="Helical" evidence="1">
    <location>
        <begin position="71"/>
        <end position="95"/>
    </location>
</feature>
<gene>
    <name evidence="2" type="ORF">QE367_002293</name>
</gene>
<organism evidence="2 3">
    <name type="scientific">Microbacterium paludicola</name>
    <dbReference type="NCBI Taxonomy" id="300019"/>
    <lineage>
        <taxon>Bacteria</taxon>
        <taxon>Bacillati</taxon>
        <taxon>Actinomycetota</taxon>
        <taxon>Actinomycetes</taxon>
        <taxon>Micrococcales</taxon>
        <taxon>Microbacteriaceae</taxon>
        <taxon>Microbacterium</taxon>
    </lineage>
</organism>
<dbReference type="Proteomes" id="UP001260188">
    <property type="component" value="Unassembled WGS sequence"/>
</dbReference>
<name>A0ABU1I2H4_9MICO</name>
<evidence type="ECO:0000313" key="2">
    <source>
        <dbReference type="EMBL" id="MDR6168089.1"/>
    </source>
</evidence>